<keyword evidence="6" id="KW-1185">Reference proteome</keyword>
<dbReference type="PROSITE" id="PS00941">
    <property type="entry name" value="CARBOXYLESTERASE_B_2"/>
    <property type="match status" value="1"/>
</dbReference>
<dbReference type="InterPro" id="IPR002018">
    <property type="entry name" value="CarbesteraseB"/>
</dbReference>
<gene>
    <name evidence="5" type="ORF">CPZ25_020160</name>
</gene>
<evidence type="ECO:0000313" key="5">
    <source>
        <dbReference type="EMBL" id="QCT73520.1"/>
    </source>
</evidence>
<dbReference type="InterPro" id="IPR019819">
    <property type="entry name" value="Carboxylesterase_B_CS"/>
</dbReference>
<sequence length="527" mass="58126">MNLNFNMIPNAEAPLPPKPTIYPPCGPVTGVFRKNVTSYKGIPFAKPPVGPLRFRPPEPAPAWISPRECFEFSDKCLQFGGILADLPPMYSAVGKSEDCLYLNVWTPATEPGEKLPVYVYVHGGGFATGSGSELMFDGANMAGRGVVVVTFNYRLGAFGFLALGAMAEESGSIGNLGLLDQIQALKWVRENIEAFGGDPENITLGGESAGAFSVTGLLLSPLTRGLFHRAIVESGSILSIGAFCTRAKGNLAKSIAMGKDFAQIFGADDSPEGLEKLREAPAEAMAYLSMIKADRALPLRFSFWPVFDGVILPKDPIQALKNGDYNAVDLLIGYNTNEATLFFKSNNNFGSYQMMIYDLFGADNAPAVFERFPIEDERKAERQLEAIFTHTGFILGMRIIADYFADAGRSVFFYNFNYDPAILKIVGLDTAHSLELPFVFGNAIGKMRISKISILSDQMQTHWTNFMKTGNPNTGGEYKNMMFWPFYNTRTRQLMVFDKELSNKTMPDADTLDFLQNLLYGKKPYYL</sequence>
<reference evidence="5 6" key="1">
    <citation type="submission" date="2018-05" db="EMBL/GenBank/DDBJ databases">
        <title>Genome comparison of Eubacterium sp.</title>
        <authorList>
            <person name="Feng Y."/>
            <person name="Sanchez-Andrea I."/>
            <person name="Stams A.J.M."/>
            <person name="De Vos W.M."/>
        </authorList>
    </citation>
    <scope>NUCLEOTIDE SEQUENCE [LARGE SCALE GENOMIC DNA]</scope>
    <source>
        <strain evidence="5 6">YI</strain>
    </source>
</reference>
<dbReference type="AlphaFoldDB" id="A0A4P9CCR1"/>
<dbReference type="Pfam" id="PF00135">
    <property type="entry name" value="COesterase"/>
    <property type="match status" value="1"/>
</dbReference>
<evidence type="ECO:0000313" key="6">
    <source>
        <dbReference type="Proteomes" id="UP000218387"/>
    </source>
</evidence>
<proteinExistence type="inferred from homology"/>
<comment type="similarity">
    <text evidence="1 3">Belongs to the type-B carboxylesterase/lipase family.</text>
</comment>
<protein>
    <recommendedName>
        <fullName evidence="3">Carboxylic ester hydrolase</fullName>
        <ecNumber evidence="3">3.1.1.-</ecNumber>
    </recommendedName>
</protein>
<dbReference type="GO" id="GO:0016787">
    <property type="term" value="F:hydrolase activity"/>
    <property type="evidence" value="ECO:0007669"/>
    <property type="project" value="UniProtKB-KW"/>
</dbReference>
<dbReference type="EMBL" id="CP029487">
    <property type="protein sequence ID" value="QCT73520.1"/>
    <property type="molecule type" value="Genomic_DNA"/>
</dbReference>
<accession>A0A4P9CCR1</accession>
<dbReference type="Gene3D" id="3.40.50.1820">
    <property type="entry name" value="alpha/beta hydrolase"/>
    <property type="match status" value="1"/>
</dbReference>
<evidence type="ECO:0000259" key="4">
    <source>
        <dbReference type="Pfam" id="PF00135"/>
    </source>
</evidence>
<dbReference type="PANTHER" id="PTHR11559">
    <property type="entry name" value="CARBOXYLESTERASE"/>
    <property type="match status" value="1"/>
</dbReference>
<dbReference type="InterPro" id="IPR050309">
    <property type="entry name" value="Type-B_Carboxylest/Lipase"/>
</dbReference>
<evidence type="ECO:0000256" key="3">
    <source>
        <dbReference type="RuleBase" id="RU361235"/>
    </source>
</evidence>
<evidence type="ECO:0000256" key="1">
    <source>
        <dbReference type="ARBA" id="ARBA00005964"/>
    </source>
</evidence>
<dbReference type="InterPro" id="IPR029058">
    <property type="entry name" value="AB_hydrolase_fold"/>
</dbReference>
<dbReference type="EC" id="3.1.1.-" evidence="3"/>
<feature type="domain" description="Carboxylesterase type B" evidence="4">
    <location>
        <begin position="20"/>
        <end position="506"/>
    </location>
</feature>
<dbReference type="KEGG" id="emt:CPZ25_020160"/>
<dbReference type="RefSeq" id="WP_096919251.1">
    <property type="nucleotide sequence ID" value="NZ_CP029487.1"/>
</dbReference>
<dbReference type="InterPro" id="IPR019826">
    <property type="entry name" value="Carboxylesterase_B_AS"/>
</dbReference>
<dbReference type="SUPFAM" id="SSF53474">
    <property type="entry name" value="alpha/beta-Hydrolases"/>
    <property type="match status" value="1"/>
</dbReference>
<name>A0A4P9CCR1_EUBML</name>
<evidence type="ECO:0000256" key="2">
    <source>
        <dbReference type="ARBA" id="ARBA00022801"/>
    </source>
</evidence>
<dbReference type="Proteomes" id="UP000218387">
    <property type="component" value="Chromosome"/>
</dbReference>
<keyword evidence="2 3" id="KW-0378">Hydrolase</keyword>
<dbReference type="PROSITE" id="PS00122">
    <property type="entry name" value="CARBOXYLESTERASE_B_1"/>
    <property type="match status" value="1"/>
</dbReference>
<organism evidence="5 6">
    <name type="scientific">Eubacterium maltosivorans</name>
    <dbReference type="NCBI Taxonomy" id="2041044"/>
    <lineage>
        <taxon>Bacteria</taxon>
        <taxon>Bacillati</taxon>
        <taxon>Bacillota</taxon>
        <taxon>Clostridia</taxon>
        <taxon>Eubacteriales</taxon>
        <taxon>Eubacteriaceae</taxon>
        <taxon>Eubacterium</taxon>
    </lineage>
</organism>